<proteinExistence type="predicted"/>
<evidence type="ECO:0000313" key="5">
    <source>
        <dbReference type="Proteomes" id="UP000054826"/>
    </source>
</evidence>
<evidence type="ECO:0000313" key="4">
    <source>
        <dbReference type="Proteomes" id="UP000054632"/>
    </source>
</evidence>
<name>A0A0V1JM37_TRIPS</name>
<dbReference type="Proteomes" id="UP000054826">
    <property type="component" value="Unassembled WGS sequence"/>
</dbReference>
<dbReference type="Proteomes" id="UP000054632">
    <property type="component" value="Unassembled WGS sequence"/>
</dbReference>
<reference evidence="4 5" key="1">
    <citation type="submission" date="2015-01" db="EMBL/GenBank/DDBJ databases">
        <title>Evolution of Trichinella species and genotypes.</title>
        <authorList>
            <person name="Korhonen P.K."/>
            <person name="Edoardo P."/>
            <person name="Giuseppe L.R."/>
            <person name="Gasser R.B."/>
        </authorList>
    </citation>
    <scope>NUCLEOTIDE SEQUENCE [LARGE SCALE GENOMIC DNA]</scope>
    <source>
        <strain evidence="2">ISS13</strain>
        <strain evidence="3">ISS176</strain>
    </source>
</reference>
<dbReference type="AlphaFoldDB" id="A0A0V1JM37"/>
<comment type="caution">
    <text evidence="3">The sequence shown here is derived from an EMBL/GenBank/DDBJ whole genome shotgun (WGS) entry which is preliminary data.</text>
</comment>
<evidence type="ECO:0000313" key="3">
    <source>
        <dbReference type="EMBL" id="KRZ36030.1"/>
    </source>
</evidence>
<evidence type="ECO:0000313" key="2">
    <source>
        <dbReference type="EMBL" id="KRY66708.1"/>
    </source>
</evidence>
<dbReference type="EMBL" id="JYDR01000160">
    <property type="protein sequence ID" value="KRY66708.1"/>
    <property type="molecule type" value="Genomic_DNA"/>
</dbReference>
<sequence length="82" mass="9370">MNLFVCRYLLLPRSYGIYEIINDGCSLLFNICINEQFSFLDFNLSLKEVEIEQILHRCSPRTGPTRKTALSNTGLLASQPTK</sequence>
<protein>
    <submittedName>
        <fullName evidence="3">Uncharacterized protein</fullName>
    </submittedName>
</protein>
<gene>
    <name evidence="2" type="ORF">T4A_1549</name>
    <name evidence="3" type="ORF">T4C_1869</name>
</gene>
<feature type="compositionally biased region" description="Polar residues" evidence="1">
    <location>
        <begin position="68"/>
        <end position="82"/>
    </location>
</feature>
<accession>A0A0V1JM37</accession>
<feature type="region of interest" description="Disordered" evidence="1">
    <location>
        <begin position="62"/>
        <end position="82"/>
    </location>
</feature>
<dbReference type="EMBL" id="JYDV01000080">
    <property type="protein sequence ID" value="KRZ36030.1"/>
    <property type="molecule type" value="Genomic_DNA"/>
</dbReference>
<organism evidence="3 5">
    <name type="scientific">Trichinella pseudospiralis</name>
    <name type="common">Parasitic roundworm</name>
    <dbReference type="NCBI Taxonomy" id="6337"/>
    <lineage>
        <taxon>Eukaryota</taxon>
        <taxon>Metazoa</taxon>
        <taxon>Ecdysozoa</taxon>
        <taxon>Nematoda</taxon>
        <taxon>Enoplea</taxon>
        <taxon>Dorylaimia</taxon>
        <taxon>Trichinellida</taxon>
        <taxon>Trichinellidae</taxon>
        <taxon>Trichinella</taxon>
    </lineage>
</organism>
<evidence type="ECO:0000256" key="1">
    <source>
        <dbReference type="SAM" id="MobiDB-lite"/>
    </source>
</evidence>